<reference evidence="2 3" key="1">
    <citation type="submission" date="2019-12" db="EMBL/GenBank/DDBJ databases">
        <title>Whole genome sequences of Lactococcus raffinolactis strains isolated from sewage.</title>
        <authorList>
            <person name="Ybazeta G."/>
            <person name="Ross M."/>
            <person name="Brabant-Kirwan D."/>
            <person name="Saleh M."/>
            <person name="Dillon J.A."/>
            <person name="Splinter K."/>
            <person name="Nokhbeh R."/>
        </authorList>
    </citation>
    <scope>NUCLEOTIDE SEQUENCE [LARGE SCALE GENOMIC DNA]</scope>
    <source>
        <strain evidence="2 3">Lr_19_14</strain>
    </source>
</reference>
<dbReference type="Pfam" id="PF13731">
    <property type="entry name" value="WxL"/>
    <property type="match status" value="1"/>
</dbReference>
<organism evidence="2 3">
    <name type="scientific">Pseudolactococcus raffinolactis</name>
    <dbReference type="NCBI Taxonomy" id="1366"/>
    <lineage>
        <taxon>Bacteria</taxon>
        <taxon>Bacillati</taxon>
        <taxon>Bacillota</taxon>
        <taxon>Bacilli</taxon>
        <taxon>Lactobacillales</taxon>
        <taxon>Streptococcaceae</taxon>
        <taxon>Pseudolactococcus</taxon>
    </lineage>
</organism>
<dbReference type="KEGG" id="lrn:CMV25_04800"/>
<dbReference type="EMBL" id="CP047628">
    <property type="protein sequence ID" value="QIW59408.1"/>
    <property type="molecule type" value="Genomic_DNA"/>
</dbReference>
<protein>
    <recommendedName>
        <fullName evidence="1">WxL domain-containing protein</fullName>
    </recommendedName>
</protein>
<dbReference type="AlphaFoldDB" id="A0A290QA46"/>
<dbReference type="RefSeq" id="WP_096039744.1">
    <property type="nucleotide sequence ID" value="NZ_CP023392.1"/>
</dbReference>
<proteinExistence type="predicted"/>
<keyword evidence="3" id="KW-1185">Reference proteome</keyword>
<dbReference type="InterPro" id="IPR027994">
    <property type="entry name" value="WxL_dom"/>
</dbReference>
<evidence type="ECO:0000313" key="3">
    <source>
        <dbReference type="Proteomes" id="UP000501558"/>
    </source>
</evidence>
<feature type="domain" description="WxL" evidence="1">
    <location>
        <begin position="27"/>
        <end position="258"/>
    </location>
</feature>
<evidence type="ECO:0000259" key="1">
    <source>
        <dbReference type="Pfam" id="PF13731"/>
    </source>
</evidence>
<accession>A0A290QA46</accession>
<dbReference type="Proteomes" id="UP000501558">
    <property type="component" value="Chromosome"/>
</dbReference>
<evidence type="ECO:0000313" key="2">
    <source>
        <dbReference type="EMBL" id="QIW59408.1"/>
    </source>
</evidence>
<sequence>MKTIKLFSALALTLATATAVSTVASAETTNSSVELLTDTGSGATMILPTDPEKLGTDLPGAIYPSGQKPDITDPSVVKGKEIVTNTTYPNAVVPGYAGDLYFSLLPKQFNFGAHKVNAADQQKGVTYKQESAQPFSHVQAVEVHDGRVSTGDDWHVAADLGALPNIKGATITFRNTKVNTEYTGGAIRLGKDHNVTAKTFTLTEGAGAKNFLSAGTQSKGDNSAYWRDINDLEISIPAGSLKVGAHTADVTWTLTNTPEV</sequence>
<name>A0A290QA46_9LACT</name>
<gene>
    <name evidence="2" type="ORF">GU334_11035</name>
</gene>